<organism evidence="4">
    <name type="scientific">Onchocerca flexuosa</name>
    <dbReference type="NCBI Taxonomy" id="387005"/>
    <lineage>
        <taxon>Eukaryota</taxon>
        <taxon>Metazoa</taxon>
        <taxon>Ecdysozoa</taxon>
        <taxon>Nematoda</taxon>
        <taxon>Chromadorea</taxon>
        <taxon>Rhabditida</taxon>
        <taxon>Spirurina</taxon>
        <taxon>Spiruromorpha</taxon>
        <taxon>Filarioidea</taxon>
        <taxon>Onchocercidae</taxon>
        <taxon>Onchocerca</taxon>
    </lineage>
</organism>
<protein>
    <submittedName>
        <fullName evidence="4">DUF4283 domain-containing protein</fullName>
    </submittedName>
</protein>
<evidence type="ECO:0000259" key="1">
    <source>
        <dbReference type="Pfam" id="PF23047"/>
    </source>
</evidence>
<dbReference type="AlphaFoldDB" id="A0A183I4C2"/>
<reference evidence="4" key="1">
    <citation type="submission" date="2016-06" db="UniProtKB">
        <authorList>
            <consortium name="WormBaseParasite"/>
        </authorList>
    </citation>
    <scope>IDENTIFICATION</scope>
</reference>
<proteinExistence type="predicted"/>
<name>A0A183I4C2_9BILA</name>
<evidence type="ECO:0000313" key="4">
    <source>
        <dbReference type="WBParaSite" id="OFLC_0001459201-mRNA-1"/>
    </source>
</evidence>
<keyword evidence="3" id="KW-1185">Reference proteome</keyword>
<dbReference type="EMBL" id="UZAJ01040975">
    <property type="protein sequence ID" value="VDP17733.1"/>
    <property type="molecule type" value="Genomic_DNA"/>
</dbReference>
<sequence>MYGIYYLGIVLEVADGRVKILRRTKIYQFNCEIPAKIFNDDSMIPVIEPCPPVLPTKIVKLHGNDGLTNSRISIQTVAAIPCRSSFDNNLEQYVWSPHFEWILDNDGIFNNVYVMPDVIYVTWIELLDEPFALNSNVLMKVAEIVRPAYDQLPKYDAPWAKSEMPVDSELLSVHCLQGRPKNKINPATLYSGLVIWRDMECKRKQIALWSIATGIVYFRHEQCKNIAIGAWLDFAVRSTRDGILEAHKLKYSKSQMVLTREVKGKAQICEKMKIPENLPTKDFIWMSDVVGKVWVNLEQFKKSMMVRWNELAGNTMRVWLSCFQFNSTVHWKFHSFVEPNEYVSLHYIRYIK</sequence>
<dbReference type="WBParaSite" id="OFLC_0001459201-mRNA-1">
    <property type="protein sequence ID" value="OFLC_0001459201-mRNA-1"/>
    <property type="gene ID" value="OFLC_0001459201"/>
</dbReference>
<accession>A0A183I4C2</accession>
<evidence type="ECO:0000313" key="2">
    <source>
        <dbReference type="EMBL" id="VDP17733.1"/>
    </source>
</evidence>
<dbReference type="Proteomes" id="UP000267606">
    <property type="component" value="Unassembled WGS sequence"/>
</dbReference>
<evidence type="ECO:0000313" key="3">
    <source>
        <dbReference type="Proteomes" id="UP000267606"/>
    </source>
</evidence>
<dbReference type="Pfam" id="PF23047">
    <property type="entry name" value="DUF7038"/>
    <property type="match status" value="1"/>
</dbReference>
<gene>
    <name evidence="2" type="ORF">OFLC_LOCUS14584</name>
</gene>
<feature type="domain" description="DUF7038" evidence="1">
    <location>
        <begin position="69"/>
        <end position="161"/>
    </location>
</feature>
<reference evidence="2 3" key="2">
    <citation type="submission" date="2018-11" db="EMBL/GenBank/DDBJ databases">
        <authorList>
            <consortium name="Pathogen Informatics"/>
        </authorList>
    </citation>
    <scope>NUCLEOTIDE SEQUENCE [LARGE SCALE GENOMIC DNA]</scope>
</reference>
<dbReference type="InterPro" id="IPR055466">
    <property type="entry name" value="DUF7038"/>
</dbReference>